<comment type="caution">
    <text evidence="1">The sequence shown here is derived from an EMBL/GenBank/DDBJ whole genome shotgun (WGS) entry which is preliminary data.</text>
</comment>
<name>A0ABT8KPG3_9BACT</name>
<keyword evidence="2" id="KW-1185">Reference proteome</keyword>
<dbReference type="EMBL" id="JAUJEA010000005">
    <property type="protein sequence ID" value="MDN5202624.1"/>
    <property type="molecule type" value="Genomic_DNA"/>
</dbReference>
<evidence type="ECO:0000313" key="1">
    <source>
        <dbReference type="EMBL" id="MDN5202624.1"/>
    </source>
</evidence>
<proteinExistence type="predicted"/>
<sequence>MKLKITEDGWVEICDEVNQVTNLHRFDGLEGVIEGENFIVVRLKGGWLEVYDPQFNLICHEVFLNLKEVLADDDIVVMYENGWKEVYDNHFNMKSIQYLGDCA</sequence>
<reference evidence="1" key="1">
    <citation type="submission" date="2023-06" db="EMBL/GenBank/DDBJ databases">
        <title>Genomic of Parafulvivirga corallium.</title>
        <authorList>
            <person name="Wang G."/>
        </authorList>
    </citation>
    <scope>NUCLEOTIDE SEQUENCE</scope>
    <source>
        <strain evidence="1">BMA10</strain>
    </source>
</reference>
<dbReference type="Proteomes" id="UP001172082">
    <property type="component" value="Unassembled WGS sequence"/>
</dbReference>
<gene>
    <name evidence="1" type="ORF">QQ008_14645</name>
</gene>
<evidence type="ECO:0000313" key="2">
    <source>
        <dbReference type="Proteomes" id="UP001172082"/>
    </source>
</evidence>
<organism evidence="1 2">
    <name type="scientific">Splendidivirga corallicola</name>
    <dbReference type="NCBI Taxonomy" id="3051826"/>
    <lineage>
        <taxon>Bacteria</taxon>
        <taxon>Pseudomonadati</taxon>
        <taxon>Bacteroidota</taxon>
        <taxon>Cytophagia</taxon>
        <taxon>Cytophagales</taxon>
        <taxon>Splendidivirgaceae</taxon>
        <taxon>Splendidivirga</taxon>
    </lineage>
</organism>
<accession>A0ABT8KPG3</accession>
<protein>
    <submittedName>
        <fullName evidence="1">Uncharacterized protein</fullName>
    </submittedName>
</protein>
<dbReference type="RefSeq" id="WP_346752647.1">
    <property type="nucleotide sequence ID" value="NZ_JAUJEA010000005.1"/>
</dbReference>